<protein>
    <submittedName>
        <fullName evidence="8">CLUMA_CG000039, isoform A</fullName>
    </submittedName>
</protein>
<dbReference type="PANTHER" id="PTHR11610:SF149">
    <property type="entry name" value="FI01450P-RELATED"/>
    <property type="match status" value="1"/>
</dbReference>
<dbReference type="Pfam" id="PF00151">
    <property type="entry name" value="Lipase"/>
    <property type="match status" value="1"/>
</dbReference>
<evidence type="ECO:0000313" key="8">
    <source>
        <dbReference type="EMBL" id="CRK86233.1"/>
    </source>
</evidence>
<evidence type="ECO:0000259" key="7">
    <source>
        <dbReference type="Pfam" id="PF00151"/>
    </source>
</evidence>
<comment type="similarity">
    <text evidence="2 5">Belongs to the AB hydrolase superfamily. Lipase family.</text>
</comment>
<evidence type="ECO:0000256" key="1">
    <source>
        <dbReference type="ARBA" id="ARBA00004613"/>
    </source>
</evidence>
<dbReference type="PANTHER" id="PTHR11610">
    <property type="entry name" value="LIPASE"/>
    <property type="match status" value="1"/>
</dbReference>
<name>A0A1J1HIX6_9DIPT</name>
<dbReference type="PRINTS" id="PR00821">
    <property type="entry name" value="TAGLIPASE"/>
</dbReference>
<evidence type="ECO:0000256" key="3">
    <source>
        <dbReference type="ARBA" id="ARBA00022525"/>
    </source>
</evidence>
<dbReference type="OrthoDB" id="199913at2759"/>
<evidence type="ECO:0000256" key="6">
    <source>
        <dbReference type="SAM" id="SignalP"/>
    </source>
</evidence>
<dbReference type="AlphaFoldDB" id="A0A1J1HIX6"/>
<reference evidence="8 9" key="1">
    <citation type="submission" date="2015-04" db="EMBL/GenBank/DDBJ databases">
        <authorList>
            <person name="Syromyatnikov M.Y."/>
            <person name="Popov V.N."/>
        </authorList>
    </citation>
    <scope>NUCLEOTIDE SEQUENCE [LARGE SCALE GENOMIC DNA]</scope>
</reference>
<feature type="signal peptide" evidence="6">
    <location>
        <begin position="1"/>
        <end position="25"/>
    </location>
</feature>
<dbReference type="InterPro" id="IPR000734">
    <property type="entry name" value="TAG_lipase"/>
</dbReference>
<dbReference type="GO" id="GO:0005615">
    <property type="term" value="C:extracellular space"/>
    <property type="evidence" value="ECO:0007669"/>
    <property type="project" value="TreeGrafter"/>
</dbReference>
<evidence type="ECO:0000256" key="4">
    <source>
        <dbReference type="ARBA" id="ARBA00022729"/>
    </source>
</evidence>
<dbReference type="FunFam" id="3.40.50.1820:FF:000122">
    <property type="entry name" value="Vitellogenin-3-like Protein"/>
    <property type="match status" value="1"/>
</dbReference>
<keyword evidence="4 6" id="KW-0732">Signal</keyword>
<gene>
    <name evidence="8" type="primary">putative Vitellogenin-3</name>
    <name evidence="8" type="ORF">CLUMA_CG000039</name>
</gene>
<dbReference type="GO" id="GO:0016042">
    <property type="term" value="P:lipid catabolic process"/>
    <property type="evidence" value="ECO:0007669"/>
    <property type="project" value="TreeGrafter"/>
</dbReference>
<feature type="domain" description="Lipase" evidence="7">
    <location>
        <begin position="90"/>
        <end position="377"/>
    </location>
</feature>
<keyword evidence="3" id="KW-0964">Secreted</keyword>
<sequence>MELKSLKFNYFAFALLFLFIAPSSAWLDSVAQRGKNFGQLSANMGKGIVQNVPNMIPSPESIFRLSKQGLLGLPTEALLTAIDKVCSYATAARNSTMPYKQPKLEEMNYVLMTDTENISIPVTESLRLWRHEKFDPQKKVVVMVTGWNSDIDEENSAADGLWAAYRSRGDTNFVLIDTARYVDTLYAWSAFNTMDLGHGLGLGLTELADVVPIDNIHVMGHSLGAHIVGFAGRVFQEKTDRILKRISGFDPARPCFREGEVLQGLGRGDAEFVDIIHSNSGALGKTDPIGDADFYPNGIVSVMPGCVSFLCSHSRAWKYYAESVYKGNEMNFIAKKCGSLYSYETNACIRKEIPMGFSCPSTAKGNFFLKTNSHSPFGRGKFSLFK</sequence>
<proteinExistence type="inferred from homology"/>
<accession>A0A1J1HIX6</accession>
<dbReference type="InterPro" id="IPR013818">
    <property type="entry name" value="Lipase"/>
</dbReference>
<dbReference type="Gene3D" id="3.40.50.1820">
    <property type="entry name" value="alpha/beta hydrolase"/>
    <property type="match status" value="1"/>
</dbReference>
<dbReference type="STRING" id="568069.A0A1J1HIX6"/>
<comment type="subcellular location">
    <subcellularLocation>
        <location evidence="1">Secreted</location>
    </subcellularLocation>
</comment>
<dbReference type="SUPFAM" id="SSF53474">
    <property type="entry name" value="alpha/beta-Hydrolases"/>
    <property type="match status" value="1"/>
</dbReference>
<evidence type="ECO:0000256" key="2">
    <source>
        <dbReference type="ARBA" id="ARBA00010701"/>
    </source>
</evidence>
<keyword evidence="9" id="KW-1185">Reference proteome</keyword>
<dbReference type="Proteomes" id="UP000183832">
    <property type="component" value="Unassembled WGS sequence"/>
</dbReference>
<dbReference type="InterPro" id="IPR029058">
    <property type="entry name" value="AB_hydrolase_fold"/>
</dbReference>
<dbReference type="GO" id="GO:0016298">
    <property type="term" value="F:lipase activity"/>
    <property type="evidence" value="ECO:0007669"/>
    <property type="project" value="InterPro"/>
</dbReference>
<dbReference type="EMBL" id="CVRI01000001">
    <property type="protein sequence ID" value="CRK86233.1"/>
    <property type="molecule type" value="Genomic_DNA"/>
</dbReference>
<organism evidence="8 9">
    <name type="scientific">Clunio marinus</name>
    <dbReference type="NCBI Taxonomy" id="568069"/>
    <lineage>
        <taxon>Eukaryota</taxon>
        <taxon>Metazoa</taxon>
        <taxon>Ecdysozoa</taxon>
        <taxon>Arthropoda</taxon>
        <taxon>Hexapoda</taxon>
        <taxon>Insecta</taxon>
        <taxon>Pterygota</taxon>
        <taxon>Neoptera</taxon>
        <taxon>Endopterygota</taxon>
        <taxon>Diptera</taxon>
        <taxon>Nematocera</taxon>
        <taxon>Chironomoidea</taxon>
        <taxon>Chironomidae</taxon>
        <taxon>Clunio</taxon>
    </lineage>
</organism>
<evidence type="ECO:0000313" key="9">
    <source>
        <dbReference type="Proteomes" id="UP000183832"/>
    </source>
</evidence>
<feature type="chain" id="PRO_5012972616" evidence="6">
    <location>
        <begin position="26"/>
        <end position="386"/>
    </location>
</feature>
<dbReference type="GO" id="GO:0017171">
    <property type="term" value="F:serine hydrolase activity"/>
    <property type="evidence" value="ECO:0007669"/>
    <property type="project" value="TreeGrafter"/>
</dbReference>
<evidence type="ECO:0000256" key="5">
    <source>
        <dbReference type="RuleBase" id="RU004262"/>
    </source>
</evidence>